<reference evidence="1" key="1">
    <citation type="journal article" date="2020" name="Stud. Mycol.">
        <title>101 Dothideomycetes genomes: a test case for predicting lifestyles and emergence of pathogens.</title>
        <authorList>
            <person name="Haridas S."/>
            <person name="Albert R."/>
            <person name="Binder M."/>
            <person name="Bloem J."/>
            <person name="Labutti K."/>
            <person name="Salamov A."/>
            <person name="Andreopoulos B."/>
            <person name="Baker S."/>
            <person name="Barry K."/>
            <person name="Bills G."/>
            <person name="Bluhm B."/>
            <person name="Cannon C."/>
            <person name="Castanera R."/>
            <person name="Culley D."/>
            <person name="Daum C."/>
            <person name="Ezra D."/>
            <person name="Gonzalez J."/>
            <person name="Henrissat B."/>
            <person name="Kuo A."/>
            <person name="Liang C."/>
            <person name="Lipzen A."/>
            <person name="Lutzoni F."/>
            <person name="Magnuson J."/>
            <person name="Mondo S."/>
            <person name="Nolan M."/>
            <person name="Ohm R."/>
            <person name="Pangilinan J."/>
            <person name="Park H.-J."/>
            <person name="Ramirez L."/>
            <person name="Alfaro M."/>
            <person name="Sun H."/>
            <person name="Tritt A."/>
            <person name="Yoshinaga Y."/>
            <person name="Zwiers L.-H."/>
            <person name="Turgeon B."/>
            <person name="Goodwin S."/>
            <person name="Spatafora J."/>
            <person name="Crous P."/>
            <person name="Grigoriev I."/>
        </authorList>
    </citation>
    <scope>NUCLEOTIDE SEQUENCE</scope>
    <source>
        <strain evidence="1">ATCC 200398</strain>
    </source>
</reference>
<accession>A0ACB6Q881</accession>
<keyword evidence="2" id="KW-1185">Reference proteome</keyword>
<protein>
    <submittedName>
        <fullName evidence="1">Uncharacterized protein</fullName>
    </submittedName>
</protein>
<proteinExistence type="predicted"/>
<name>A0ACB6Q881_9PLEO</name>
<organism evidence="1 2">
    <name type="scientific">Lindgomyces ingoldianus</name>
    <dbReference type="NCBI Taxonomy" id="673940"/>
    <lineage>
        <taxon>Eukaryota</taxon>
        <taxon>Fungi</taxon>
        <taxon>Dikarya</taxon>
        <taxon>Ascomycota</taxon>
        <taxon>Pezizomycotina</taxon>
        <taxon>Dothideomycetes</taxon>
        <taxon>Pleosporomycetidae</taxon>
        <taxon>Pleosporales</taxon>
        <taxon>Lindgomycetaceae</taxon>
        <taxon>Lindgomyces</taxon>
    </lineage>
</organism>
<evidence type="ECO:0000313" key="1">
    <source>
        <dbReference type="EMBL" id="KAF2463114.1"/>
    </source>
</evidence>
<dbReference type="Proteomes" id="UP000799755">
    <property type="component" value="Unassembled WGS sequence"/>
</dbReference>
<sequence>MGEEDIQMLEREYCPPIDPALIPAIYSDYAGTPNAIDSVRKDLDVLKEVALLEQSTGFDPSGTSGDAERASAGQQSNDAVSSPATSVSRTTTTGHTSLSNDISTLSLVGNSGNGSDGSLDGGCFGEIEQADAPTKELSLAQMFQTLRYDFVAYTLKKCNNDYSKATEELLNHVYFENSRSSPGEGEEGAVAKGIDAFAEEHHVPHRRKKAKGKGKKNSQASPPHSSNSSASISETDVSRALPTNKWVDGNHAVEFIASRTNLSTKTIASIYHSSGASISAAIKAIAEKNISVHQNEQEPAASLLQDAIELNADFPALDLSHAIALIRLSAPSTAAAHELAKAMLARPAASSTSTSTSTSTSLHNIEIIPKYAPLNLTSPDNSSSPSNLSVTPLTPSALPQTSATLLAARTAAFSQATTLYRKGKSTPLMKSAAGYYAQIGRDLNANLKAVNEADADALVDSQSSSTVLDLHGVSVASAVRIAQERVGGWWEGLGEGKILEYRGGRRGEGIGEGFRVVTGLGRHSEGGRGKLGPAVVRALVRGGWKVQVGSGEVLVVGRVRGG</sequence>
<evidence type="ECO:0000313" key="2">
    <source>
        <dbReference type="Proteomes" id="UP000799755"/>
    </source>
</evidence>
<gene>
    <name evidence="1" type="ORF">BDR25DRAFT_347477</name>
</gene>
<comment type="caution">
    <text evidence="1">The sequence shown here is derived from an EMBL/GenBank/DDBJ whole genome shotgun (WGS) entry which is preliminary data.</text>
</comment>
<dbReference type="EMBL" id="MU003554">
    <property type="protein sequence ID" value="KAF2463114.1"/>
    <property type="molecule type" value="Genomic_DNA"/>
</dbReference>